<dbReference type="Gene3D" id="1.10.3090.10">
    <property type="entry name" value="cca-adding enzyme, domain 2"/>
    <property type="match status" value="1"/>
</dbReference>
<evidence type="ECO:0000256" key="5">
    <source>
        <dbReference type="SAM" id="MobiDB-lite"/>
    </source>
</evidence>
<dbReference type="GO" id="GO:0052927">
    <property type="term" value="F:CC tRNA cytidylyltransferase activity"/>
    <property type="evidence" value="ECO:0007669"/>
    <property type="project" value="TreeGrafter"/>
</dbReference>
<keyword evidence="2 4" id="KW-0808">Transferase</keyword>
<evidence type="ECO:0000256" key="2">
    <source>
        <dbReference type="ARBA" id="ARBA00022679"/>
    </source>
</evidence>
<dbReference type="GO" id="GO:0003723">
    <property type="term" value="F:RNA binding"/>
    <property type="evidence" value="ECO:0007669"/>
    <property type="project" value="UniProtKB-KW"/>
</dbReference>
<dbReference type="GO" id="GO:0001680">
    <property type="term" value="P:tRNA 3'-terminal CCA addition"/>
    <property type="evidence" value="ECO:0007669"/>
    <property type="project" value="UniProtKB-ARBA"/>
</dbReference>
<dbReference type="InterPro" id="IPR043519">
    <property type="entry name" value="NT_sf"/>
</dbReference>
<dbReference type="AlphaFoldDB" id="A0A0A2W2P1"/>
<feature type="domain" description="Poly A polymerase head" evidence="6">
    <location>
        <begin position="68"/>
        <end position="222"/>
    </location>
</feature>
<comment type="similarity">
    <text evidence="1 4">Belongs to the tRNA nucleotidyltransferase/poly(A) polymerase family.</text>
</comment>
<dbReference type="InterPro" id="IPR002646">
    <property type="entry name" value="PolA_pol_head_dom"/>
</dbReference>
<dbReference type="SUPFAM" id="SSF81301">
    <property type="entry name" value="Nucleotidyltransferase"/>
    <property type="match status" value="1"/>
</dbReference>
<dbReference type="STRING" id="1245745.A0A0A2W2P1"/>
<keyword evidence="3 4" id="KW-0694">RNA-binding</keyword>
<evidence type="ECO:0000313" key="7">
    <source>
        <dbReference type="EMBL" id="KGQ07219.1"/>
    </source>
</evidence>
<dbReference type="PANTHER" id="PTHR13734">
    <property type="entry name" value="TRNA-NUCLEOTIDYLTRANSFERASE"/>
    <property type="match status" value="1"/>
</dbReference>
<reference evidence="7 8" key="1">
    <citation type="submission" date="2012-10" db="EMBL/GenBank/DDBJ databases">
        <title>Genome sequencing and analysis of entomopathogenic fungi Beauveria bassiana D1-5.</title>
        <authorList>
            <person name="Li Q."/>
            <person name="Wang L."/>
            <person name="Zhang Z."/>
            <person name="Wang Q."/>
            <person name="Ren J."/>
            <person name="Wang M."/>
            <person name="Xu W."/>
            <person name="Wang J."/>
            <person name="Lu Y."/>
            <person name="Du Q."/>
            <person name="Sun Z."/>
        </authorList>
    </citation>
    <scope>NUCLEOTIDE SEQUENCE [LARGE SCALE GENOMIC DNA]</scope>
    <source>
        <strain evidence="7 8">D1-5</strain>
    </source>
</reference>
<evidence type="ECO:0000313" key="8">
    <source>
        <dbReference type="Proteomes" id="UP000030106"/>
    </source>
</evidence>
<dbReference type="CDD" id="cd05398">
    <property type="entry name" value="NT_ClassII-CCAase"/>
    <property type="match status" value="1"/>
</dbReference>
<name>A0A0A2W2P1_BEABA</name>
<evidence type="ECO:0000256" key="4">
    <source>
        <dbReference type="RuleBase" id="RU003953"/>
    </source>
</evidence>
<feature type="compositionally biased region" description="Basic and acidic residues" evidence="5">
    <location>
        <begin position="1"/>
        <end position="17"/>
    </location>
</feature>
<dbReference type="HOGENOM" id="CLU_019592_2_1_1"/>
<evidence type="ECO:0000259" key="6">
    <source>
        <dbReference type="Pfam" id="PF01743"/>
    </source>
</evidence>
<dbReference type="EMBL" id="ANFO01000715">
    <property type="protein sequence ID" value="KGQ07219.1"/>
    <property type="molecule type" value="Genomic_DNA"/>
</dbReference>
<evidence type="ECO:0000256" key="3">
    <source>
        <dbReference type="ARBA" id="ARBA00022884"/>
    </source>
</evidence>
<feature type="region of interest" description="Disordered" evidence="5">
    <location>
        <begin position="1"/>
        <end position="24"/>
    </location>
</feature>
<dbReference type="eggNOG" id="KOG2159">
    <property type="taxonomic scope" value="Eukaryota"/>
</dbReference>
<dbReference type="SUPFAM" id="SSF81891">
    <property type="entry name" value="Poly A polymerase C-terminal region-like"/>
    <property type="match status" value="1"/>
</dbReference>
<comment type="caution">
    <text evidence="7">The sequence shown here is derived from an EMBL/GenBank/DDBJ whole genome shotgun (WGS) entry which is preliminary data.</text>
</comment>
<protein>
    <submittedName>
        <fullName evidence="7">CCA tRNA nucleotidyltransferase</fullName>
    </submittedName>
</protein>
<evidence type="ECO:0000256" key="1">
    <source>
        <dbReference type="ARBA" id="ARBA00007265"/>
    </source>
</evidence>
<dbReference type="PANTHER" id="PTHR13734:SF5">
    <property type="entry name" value="CCA TRNA NUCLEOTIDYLTRANSFERASE, MITOCHONDRIAL"/>
    <property type="match status" value="1"/>
</dbReference>
<dbReference type="GO" id="GO:0052929">
    <property type="term" value="F:ATP:3'-cytidine-cytidine-tRNA adenylyltransferase activity"/>
    <property type="evidence" value="ECO:0007669"/>
    <property type="project" value="TreeGrafter"/>
</dbReference>
<dbReference type="OrthoDB" id="445712at2759"/>
<proteinExistence type="inferred from homology"/>
<dbReference type="Gene3D" id="3.30.460.10">
    <property type="entry name" value="Beta Polymerase, domain 2"/>
    <property type="match status" value="1"/>
</dbReference>
<organism evidence="7 8">
    <name type="scientific">Beauveria bassiana D1-5</name>
    <dbReference type="NCBI Taxonomy" id="1245745"/>
    <lineage>
        <taxon>Eukaryota</taxon>
        <taxon>Fungi</taxon>
        <taxon>Dikarya</taxon>
        <taxon>Ascomycota</taxon>
        <taxon>Pezizomycotina</taxon>
        <taxon>Sordariomycetes</taxon>
        <taxon>Hypocreomycetidae</taxon>
        <taxon>Hypocreales</taxon>
        <taxon>Cordycipitaceae</taxon>
        <taxon>Beauveria</taxon>
    </lineage>
</organism>
<sequence length="569" mass="63752">MKLDAKKANHQADDAFQTRHNSSGQSASVASASLRLDKEIRTITLLPAEQLLREFLLECAQSFPRLEIWVTGGWIRDRLLGIPCSDLDLALSNLTGKIFGTFLEESSAKPEVESRYSQKAAELGVSGSLFTRFHIMKKNANMSKKLETAGGRLFGLDVDLVNLRKEVYDGQTRNPDMEFGTAEEDAFRRDATVNALFYHLKKQQVVDLTGRGLQDLDAKIMRTPLDPMQTFMDDPLRVLRLIRVGSKLGFSIDPEAASCMRSTQIRRALDTIITRDRVGAELIKMMASPTPEVAFRCIFDLHLYAPIFVRLDAELLQALAQQFPFLGVDSSSPWPTTWPRAYELLAHVLHEQSNLSLLIAADGSTDSLWTMAAYSPLAGLRHRLLKETVQEAAASIKTTAKVTRLFESSLKNLDSICKVVADVTRSNENCYSRSACGMAIRSWGATWTTQVAYVMLSEAVYDDAEYETGGGHDAESSRDAHARRIVLDKYSAFADFIFRHNLQSAHSLRPLLNGREIQELFGLKGGGKYLKDVMDKLVEWQFDNEDATKEQCEAWLLQQRDWLGVPQAV</sequence>
<accession>A0A0A2W2P1</accession>
<gene>
    <name evidence="7" type="ORF">BBAD15_g7459</name>
</gene>
<dbReference type="Pfam" id="PF01743">
    <property type="entry name" value="PolyA_pol"/>
    <property type="match status" value="1"/>
</dbReference>
<dbReference type="Proteomes" id="UP000030106">
    <property type="component" value="Unassembled WGS sequence"/>
</dbReference>